<dbReference type="AlphaFoldDB" id="A0A1F2WMV5"/>
<keyword evidence="3" id="KW-0808">Transferase</keyword>
<evidence type="ECO:0000313" key="4">
    <source>
        <dbReference type="Proteomes" id="UP000177876"/>
    </source>
</evidence>
<name>A0A1F2WMV5_9ACTN</name>
<sequence>MATGIRDKVCILGMGCTKFGERWDMSAGDLMVDALRDALEDAGLEKKDLQAAWLGVHIDEINIGKGGTYAGMNLHLPLIPVTRVENFCASGTEAFRGAAYGVASGAYDIALAIGVEKLKDTGYGGLPDSPAFGQQMIFLGPNATAPGLFAQLATAYAAKFNIPMERVKEAITHVSWKSHQNGAKNPRAHLRKAVSKEQIMGSPMVAYPLGLFDCCGVSDGSAAAIVTTPEIAKKLKPNNPLVKVKALQISVSSGEEAMYDKWDGAGVLTTQTAARKAYEEAGIKDPRKEISMMEVHDCFSITELVTMEDLGISPPGGAPDDILNGFFDLDGQLPCQPDGGLKCFGHPIGASGLRMIFEMYNQFLGRWPEDRAVKNPKFGLTHNLGGIPNGNVASIAIFGVD</sequence>
<dbReference type="Pfam" id="PF00108">
    <property type="entry name" value="Thiolase_N"/>
    <property type="match status" value="1"/>
</dbReference>
<dbReference type="PANTHER" id="PTHR42870:SF1">
    <property type="entry name" value="NON-SPECIFIC LIPID-TRANSFER PROTEIN-LIKE 2"/>
    <property type="match status" value="1"/>
</dbReference>
<proteinExistence type="predicted"/>
<dbReference type="Proteomes" id="UP000177876">
    <property type="component" value="Unassembled WGS sequence"/>
</dbReference>
<dbReference type="SUPFAM" id="SSF53901">
    <property type="entry name" value="Thiolase-like"/>
    <property type="match status" value="2"/>
</dbReference>
<evidence type="ECO:0000259" key="1">
    <source>
        <dbReference type="Pfam" id="PF00108"/>
    </source>
</evidence>
<accession>A0A1F2WMV5</accession>
<protein>
    <submittedName>
        <fullName evidence="3">Acetyl-CoA acetyltransferase</fullName>
    </submittedName>
</protein>
<dbReference type="Gene3D" id="3.40.47.10">
    <property type="match status" value="1"/>
</dbReference>
<reference evidence="3 4" key="1">
    <citation type="journal article" date="2016" name="Nat. Commun.">
        <title>Thousands of microbial genomes shed light on interconnected biogeochemical processes in an aquifer system.</title>
        <authorList>
            <person name="Anantharaman K."/>
            <person name="Brown C.T."/>
            <person name="Hug L.A."/>
            <person name="Sharon I."/>
            <person name="Castelle C.J."/>
            <person name="Probst A.J."/>
            <person name="Thomas B.C."/>
            <person name="Singh A."/>
            <person name="Wilkins M.J."/>
            <person name="Karaoz U."/>
            <person name="Brodie E.L."/>
            <person name="Williams K.H."/>
            <person name="Hubbard S.S."/>
            <person name="Banfield J.F."/>
        </authorList>
    </citation>
    <scope>NUCLEOTIDE SEQUENCE [LARGE SCALE GENOMIC DNA]</scope>
</reference>
<dbReference type="InterPro" id="IPR055140">
    <property type="entry name" value="Thiolase_C_2"/>
</dbReference>
<dbReference type="STRING" id="1797197.A2Y75_08530"/>
<dbReference type="PANTHER" id="PTHR42870">
    <property type="entry name" value="ACETYL-COA C-ACETYLTRANSFERASE"/>
    <property type="match status" value="1"/>
</dbReference>
<feature type="domain" description="Thiolase N-terminal" evidence="1">
    <location>
        <begin position="10"/>
        <end position="228"/>
    </location>
</feature>
<gene>
    <name evidence="3" type="ORF">A2Y75_08530</name>
</gene>
<dbReference type="PIRSF" id="PIRSF000429">
    <property type="entry name" value="Ac-CoA_Ac_transf"/>
    <property type="match status" value="1"/>
</dbReference>
<organism evidence="3 4">
    <name type="scientific">Candidatus Solincola sediminis</name>
    <dbReference type="NCBI Taxonomy" id="1797199"/>
    <lineage>
        <taxon>Bacteria</taxon>
        <taxon>Bacillati</taxon>
        <taxon>Actinomycetota</taxon>
        <taxon>Candidatus Geothermincolia</taxon>
        <taxon>Candidatus Geothermincolales</taxon>
        <taxon>Candidatus Geothermincolaceae</taxon>
        <taxon>Candidatus Solincola</taxon>
    </lineage>
</organism>
<comment type="caution">
    <text evidence="3">The sequence shown here is derived from an EMBL/GenBank/DDBJ whole genome shotgun (WGS) entry which is preliminary data.</text>
</comment>
<dbReference type="InterPro" id="IPR020616">
    <property type="entry name" value="Thiolase_N"/>
</dbReference>
<dbReference type="InterPro" id="IPR016039">
    <property type="entry name" value="Thiolase-like"/>
</dbReference>
<dbReference type="Pfam" id="PF22691">
    <property type="entry name" value="Thiolase_C_1"/>
    <property type="match status" value="1"/>
</dbReference>
<dbReference type="InterPro" id="IPR002155">
    <property type="entry name" value="Thiolase"/>
</dbReference>
<feature type="domain" description="Thiolase C-terminal" evidence="2">
    <location>
        <begin position="265"/>
        <end position="395"/>
    </location>
</feature>
<dbReference type="EMBL" id="MELK01000025">
    <property type="protein sequence ID" value="OFW58195.1"/>
    <property type="molecule type" value="Genomic_DNA"/>
</dbReference>
<evidence type="ECO:0000259" key="2">
    <source>
        <dbReference type="Pfam" id="PF22691"/>
    </source>
</evidence>
<dbReference type="GO" id="GO:0016747">
    <property type="term" value="F:acyltransferase activity, transferring groups other than amino-acyl groups"/>
    <property type="evidence" value="ECO:0007669"/>
    <property type="project" value="InterPro"/>
</dbReference>
<dbReference type="CDD" id="cd00829">
    <property type="entry name" value="SCP-x_thiolase"/>
    <property type="match status" value="1"/>
</dbReference>
<dbReference type="NCBIfam" id="NF004810">
    <property type="entry name" value="PRK06157.1"/>
    <property type="match status" value="1"/>
</dbReference>
<evidence type="ECO:0000313" key="3">
    <source>
        <dbReference type="EMBL" id="OFW58195.1"/>
    </source>
</evidence>